<sequence length="108" mass="12214">MNFLGTADPEWWPPNFAVLDPTEELRFLRARIAQLERQQTTNSPTSKMEMCCEDLMKMELELKKVKDLVGSRKGNESAEGRADCKDGAVSETTAAEHGRVDQRTKGKR</sequence>
<evidence type="ECO:0000256" key="1">
    <source>
        <dbReference type="SAM" id="MobiDB-lite"/>
    </source>
</evidence>
<dbReference type="Proteomes" id="UP000887572">
    <property type="component" value="Unplaced"/>
</dbReference>
<protein>
    <submittedName>
        <fullName evidence="3">Uncharacterized protein</fullName>
    </submittedName>
</protein>
<dbReference type="AlphaFoldDB" id="A0A914I9W9"/>
<reference evidence="3" key="1">
    <citation type="submission" date="2022-11" db="UniProtKB">
        <authorList>
            <consortium name="WormBaseParasite"/>
        </authorList>
    </citation>
    <scope>IDENTIFICATION</scope>
</reference>
<evidence type="ECO:0000313" key="2">
    <source>
        <dbReference type="Proteomes" id="UP000887572"/>
    </source>
</evidence>
<feature type="region of interest" description="Disordered" evidence="1">
    <location>
        <begin position="70"/>
        <end position="108"/>
    </location>
</feature>
<organism evidence="2 3">
    <name type="scientific">Globodera rostochiensis</name>
    <name type="common">Golden nematode worm</name>
    <name type="synonym">Heterodera rostochiensis</name>
    <dbReference type="NCBI Taxonomy" id="31243"/>
    <lineage>
        <taxon>Eukaryota</taxon>
        <taxon>Metazoa</taxon>
        <taxon>Ecdysozoa</taxon>
        <taxon>Nematoda</taxon>
        <taxon>Chromadorea</taxon>
        <taxon>Rhabditida</taxon>
        <taxon>Tylenchina</taxon>
        <taxon>Tylenchomorpha</taxon>
        <taxon>Tylenchoidea</taxon>
        <taxon>Heteroderidae</taxon>
        <taxon>Heteroderinae</taxon>
        <taxon>Globodera</taxon>
    </lineage>
</organism>
<keyword evidence="2" id="KW-1185">Reference proteome</keyword>
<name>A0A914I9W9_GLORO</name>
<proteinExistence type="predicted"/>
<evidence type="ECO:0000313" key="3">
    <source>
        <dbReference type="WBParaSite" id="Gr19_v10_g7960.t1"/>
    </source>
</evidence>
<accession>A0A914I9W9</accession>
<dbReference type="WBParaSite" id="Gr19_v10_g7960.t1">
    <property type="protein sequence ID" value="Gr19_v10_g7960.t1"/>
    <property type="gene ID" value="Gr19_v10_g7960"/>
</dbReference>